<feature type="binding site" evidence="11">
    <location>
        <begin position="502"/>
        <end position="509"/>
    </location>
    <ligand>
        <name>ATP</name>
        <dbReference type="ChEBI" id="CHEBI:30616"/>
    </ligand>
</feature>
<comment type="catalytic activity">
    <reaction evidence="8">
        <text>Couples ATP hydrolysis with the unwinding of duplex DNA by translocating in the 3'-5' direction.</text>
        <dbReference type="EC" id="5.6.2.4"/>
    </reaction>
</comment>
<dbReference type="CDD" id="cd18807">
    <property type="entry name" value="SF1_C_UvrD"/>
    <property type="match status" value="1"/>
</dbReference>
<dbReference type="GO" id="GO:0000725">
    <property type="term" value="P:recombinational repair"/>
    <property type="evidence" value="ECO:0007669"/>
    <property type="project" value="TreeGrafter"/>
</dbReference>
<evidence type="ECO:0000256" key="6">
    <source>
        <dbReference type="ARBA" id="ARBA00023125"/>
    </source>
</evidence>
<keyword evidence="2 11" id="KW-0547">Nucleotide-binding</keyword>
<evidence type="ECO:0000256" key="3">
    <source>
        <dbReference type="ARBA" id="ARBA00022801"/>
    </source>
</evidence>
<dbReference type="GO" id="GO:0043138">
    <property type="term" value="F:3'-5' DNA helicase activity"/>
    <property type="evidence" value="ECO:0007669"/>
    <property type="project" value="UniProtKB-EC"/>
</dbReference>
<dbReference type="PROSITE" id="PS51198">
    <property type="entry name" value="UVRD_HELICASE_ATP_BIND"/>
    <property type="match status" value="1"/>
</dbReference>
<evidence type="ECO:0000313" key="15">
    <source>
        <dbReference type="EMBL" id="NDL57822.1"/>
    </source>
</evidence>
<evidence type="ECO:0000256" key="4">
    <source>
        <dbReference type="ARBA" id="ARBA00022806"/>
    </source>
</evidence>
<evidence type="ECO:0000256" key="11">
    <source>
        <dbReference type="PROSITE-ProRule" id="PRU00560"/>
    </source>
</evidence>
<dbReference type="InterPro" id="IPR014017">
    <property type="entry name" value="DNA_helicase_UvrD-like_C"/>
</dbReference>
<evidence type="ECO:0000256" key="10">
    <source>
        <dbReference type="ARBA" id="ARBA00048988"/>
    </source>
</evidence>
<dbReference type="GO" id="GO:0005829">
    <property type="term" value="C:cytosol"/>
    <property type="evidence" value="ECO:0007669"/>
    <property type="project" value="TreeGrafter"/>
</dbReference>
<comment type="similarity">
    <text evidence="1">Belongs to the helicase family. UvrD subfamily.</text>
</comment>
<evidence type="ECO:0000256" key="5">
    <source>
        <dbReference type="ARBA" id="ARBA00022840"/>
    </source>
</evidence>
<protein>
    <recommendedName>
        <fullName evidence="9">DNA 3'-5' helicase</fullName>
        <ecNumber evidence="9">5.6.2.4</ecNumber>
    </recommendedName>
</protein>
<keyword evidence="16" id="KW-1185">Reference proteome</keyword>
<dbReference type="PROSITE" id="PS51217">
    <property type="entry name" value="UVRD_HELICASE_CTER"/>
    <property type="match status" value="1"/>
</dbReference>
<feature type="domain" description="UvrD-like helicase ATP-binding" evidence="13">
    <location>
        <begin position="481"/>
        <end position="743"/>
    </location>
</feature>
<dbReference type="CDD" id="cd19067">
    <property type="entry name" value="PfuEndoQ-like"/>
    <property type="match status" value="1"/>
</dbReference>
<dbReference type="EMBL" id="WLZY01000003">
    <property type="protein sequence ID" value="NDL57822.1"/>
    <property type="molecule type" value="Genomic_DNA"/>
</dbReference>
<dbReference type="GO" id="GO:0016787">
    <property type="term" value="F:hydrolase activity"/>
    <property type="evidence" value="ECO:0007669"/>
    <property type="project" value="UniProtKB-UniRule"/>
</dbReference>
<keyword evidence="5 11" id="KW-0067">ATP-binding</keyword>
<feature type="domain" description="UvrD-like helicase C-terminal" evidence="14">
    <location>
        <begin position="744"/>
        <end position="1060"/>
    </location>
</feature>
<dbReference type="InterPro" id="IPR027417">
    <property type="entry name" value="P-loop_NTPase"/>
</dbReference>
<dbReference type="PANTHER" id="PTHR11070:SF2">
    <property type="entry name" value="ATP-DEPENDENT DNA HELICASE SRS2"/>
    <property type="match status" value="1"/>
</dbReference>
<dbReference type="Pfam" id="PF13361">
    <property type="entry name" value="UvrD_C"/>
    <property type="match status" value="2"/>
</dbReference>
<dbReference type="AlphaFoldDB" id="A0A7K3M4H7"/>
<organism evidence="15 16">
    <name type="scientific">Phytoactinopolyspora mesophila</name>
    <dbReference type="NCBI Taxonomy" id="2650750"/>
    <lineage>
        <taxon>Bacteria</taxon>
        <taxon>Bacillati</taxon>
        <taxon>Actinomycetota</taxon>
        <taxon>Actinomycetes</taxon>
        <taxon>Jiangellales</taxon>
        <taxon>Jiangellaceae</taxon>
        <taxon>Phytoactinopolyspora</taxon>
    </lineage>
</organism>
<dbReference type="EC" id="5.6.2.4" evidence="9"/>
<accession>A0A7K3M4H7</accession>
<dbReference type="Gene3D" id="1.10.486.10">
    <property type="entry name" value="PCRA, domain 4"/>
    <property type="match status" value="1"/>
</dbReference>
<dbReference type="GO" id="GO:0003677">
    <property type="term" value="F:DNA binding"/>
    <property type="evidence" value="ECO:0007669"/>
    <property type="project" value="UniProtKB-KW"/>
</dbReference>
<dbReference type="InterPro" id="IPR016195">
    <property type="entry name" value="Pol/histidinol_Pase-like"/>
</dbReference>
<evidence type="ECO:0000256" key="2">
    <source>
        <dbReference type="ARBA" id="ARBA00022741"/>
    </source>
</evidence>
<dbReference type="Gene3D" id="1.10.10.160">
    <property type="match status" value="1"/>
</dbReference>
<evidence type="ECO:0000256" key="1">
    <source>
        <dbReference type="ARBA" id="ARBA00009922"/>
    </source>
</evidence>
<reference evidence="15 16" key="1">
    <citation type="submission" date="2019-11" db="EMBL/GenBank/DDBJ databases">
        <authorList>
            <person name="Li X.-J."/>
            <person name="Feng X.-M."/>
        </authorList>
    </citation>
    <scope>NUCLEOTIDE SEQUENCE [LARGE SCALE GENOMIC DNA]</scope>
    <source>
        <strain evidence="15 16">XMNu-373</strain>
    </source>
</reference>
<dbReference type="PANTHER" id="PTHR11070">
    <property type="entry name" value="UVRD / RECB / PCRA DNA HELICASE FAMILY MEMBER"/>
    <property type="match status" value="1"/>
</dbReference>
<dbReference type="InterPro" id="IPR000212">
    <property type="entry name" value="DNA_helicase_UvrD/REP"/>
</dbReference>
<dbReference type="Pfam" id="PF00580">
    <property type="entry name" value="UvrD-helicase"/>
    <property type="match status" value="1"/>
</dbReference>
<proteinExistence type="inferred from homology"/>
<keyword evidence="4 11" id="KW-0347">Helicase</keyword>
<sequence length="1060" mass="116715">MRFYADLHIHSKYSRACSKDCDLEHLTWWAKRKGIGLVGTGDVTHPAWFAHLQENLVVAEPGVFRLRPELEREIDRDLPPSCVTDVRFMLSAEISTIYKRAERTRKVHHLVYLPDFDSAAEFNRRLAAIGNIGSDGRPILGLDSRDLLEIALESSPDAYLVPAHIWTPWFSVLGSKAGFDAVEDCYLDLADHIFALETGLSADPEMIWRVSALDRYTLVSNSDAHSPPILGREASVFDTEMDYYSVRAALETGEGYAGSVEFFPEEGKYHHDGHRKCQVRLSPAETRRLGGLCPECGKALTVGVLSRVEELADRPAGVRPDGAAGFRSLIPLPEIMGELLGVGSKSKKVRREIAGLTAVHGPELAILADVALDDLETASPQLAEAVRRLRQGEVIREAGYDGEYGTIRLFDPAELRTVRNWQAPALFDDAPIRAEPNRPRRSAPAGTPAQPTLEVLSEPGAEVGAERDTQEISDTTPALLAGLDPDQRAAAAVRSGPLLIIAGPGTGKTRTLTHRIAYMVNDHQVPPEQCLAITFTRKAAAEMSERLGRLIGERADDVTVTTFHAFGLSVLRAEHARVGLTASFGIADDERRLAVLADVLGDAAAARGMVSELSRVRRSPQPVDPEVTKALDAYLTKLRELNLVDFDDLVALPVDLLESDPALSAEFRARYSWICVDEYQDVDALQYRLLRMLAPAGGNVTAIGDPDQAIYRFRGADVGFFLRFEQDFPSAEVVHLTRNYRSGPHILSGAMQVVRPSTLVPDRVLSAAGGHADPARIGVYPAASDRTEAAFVSRTIDQLLGGTSLHSRDSGRVDDDGEDQIGFGDIAVLYRTSGQAGAVMDALTRAGYPFQRHSHDRLVERPGVRTLLDELTYATEARTAPDVYTALQSVAEVTSQRVSRLNRTERTSELYVAVDLLTPLAVECGDDLERFRRELLLGAEVDALDPRADRISLLTLHAAKGLEFPVVFMVGCENGLLPLRWPGEEPDDEQLAEERRLFFVGMTRAQRLLYLSHAAQRIWRGQLRENGPSPFLRALNSSIVERIDAETANRRQRAQQLTLM</sequence>
<comment type="catalytic activity">
    <reaction evidence="10">
        <text>ATP + H2O = ADP + phosphate + H(+)</text>
        <dbReference type="Rhea" id="RHEA:13065"/>
        <dbReference type="ChEBI" id="CHEBI:15377"/>
        <dbReference type="ChEBI" id="CHEBI:15378"/>
        <dbReference type="ChEBI" id="CHEBI:30616"/>
        <dbReference type="ChEBI" id="CHEBI:43474"/>
        <dbReference type="ChEBI" id="CHEBI:456216"/>
        <dbReference type="EC" id="5.6.2.4"/>
    </reaction>
</comment>
<dbReference type="GO" id="GO:0033202">
    <property type="term" value="C:DNA helicase complex"/>
    <property type="evidence" value="ECO:0007669"/>
    <property type="project" value="TreeGrafter"/>
</dbReference>
<feature type="region of interest" description="Disordered" evidence="12">
    <location>
        <begin position="430"/>
        <end position="452"/>
    </location>
</feature>
<gene>
    <name evidence="15" type="ORF">F7O44_12120</name>
</gene>
<dbReference type="CDD" id="cd17932">
    <property type="entry name" value="DEXQc_UvrD"/>
    <property type="match status" value="1"/>
</dbReference>
<dbReference type="Gene3D" id="3.40.50.300">
    <property type="entry name" value="P-loop containing nucleotide triphosphate hydrolases"/>
    <property type="match status" value="3"/>
</dbReference>
<keyword evidence="3 11" id="KW-0378">Hydrolase</keyword>
<dbReference type="InterPro" id="IPR013986">
    <property type="entry name" value="DExx_box_DNA_helicase_dom_sf"/>
</dbReference>
<evidence type="ECO:0000256" key="12">
    <source>
        <dbReference type="SAM" id="MobiDB-lite"/>
    </source>
</evidence>
<evidence type="ECO:0000259" key="13">
    <source>
        <dbReference type="PROSITE" id="PS51198"/>
    </source>
</evidence>
<keyword evidence="7" id="KW-0413">Isomerase</keyword>
<evidence type="ECO:0000256" key="7">
    <source>
        <dbReference type="ARBA" id="ARBA00023235"/>
    </source>
</evidence>
<dbReference type="GO" id="GO:0005524">
    <property type="term" value="F:ATP binding"/>
    <property type="evidence" value="ECO:0007669"/>
    <property type="project" value="UniProtKB-UniRule"/>
</dbReference>
<dbReference type="Proteomes" id="UP000460435">
    <property type="component" value="Unassembled WGS sequence"/>
</dbReference>
<dbReference type="SUPFAM" id="SSF52540">
    <property type="entry name" value="P-loop containing nucleoside triphosphate hydrolases"/>
    <property type="match status" value="1"/>
</dbReference>
<dbReference type="Gene3D" id="3.20.20.140">
    <property type="entry name" value="Metal-dependent hydrolases"/>
    <property type="match status" value="1"/>
</dbReference>
<dbReference type="InterPro" id="IPR014016">
    <property type="entry name" value="UvrD-like_ATP-bd"/>
</dbReference>
<evidence type="ECO:0000259" key="14">
    <source>
        <dbReference type="PROSITE" id="PS51217"/>
    </source>
</evidence>
<dbReference type="RefSeq" id="WP_162450473.1">
    <property type="nucleotide sequence ID" value="NZ_WLZY01000003.1"/>
</dbReference>
<name>A0A7K3M4H7_9ACTN</name>
<evidence type="ECO:0000256" key="9">
    <source>
        <dbReference type="ARBA" id="ARBA00034808"/>
    </source>
</evidence>
<keyword evidence="6" id="KW-0238">DNA-binding</keyword>
<comment type="caution">
    <text evidence="15">The sequence shown here is derived from an EMBL/GenBank/DDBJ whole genome shotgun (WGS) entry which is preliminary data.</text>
</comment>
<evidence type="ECO:0000313" key="16">
    <source>
        <dbReference type="Proteomes" id="UP000460435"/>
    </source>
</evidence>
<dbReference type="SUPFAM" id="SSF89550">
    <property type="entry name" value="PHP domain-like"/>
    <property type="match status" value="1"/>
</dbReference>
<evidence type="ECO:0000256" key="8">
    <source>
        <dbReference type="ARBA" id="ARBA00034617"/>
    </source>
</evidence>